<dbReference type="InterPro" id="IPR036866">
    <property type="entry name" value="RibonucZ/Hydroxyglut_hydro"/>
</dbReference>
<comment type="caution">
    <text evidence="1">The sequence shown here is derived from an EMBL/GenBank/DDBJ whole genome shotgun (WGS) entry which is preliminary data.</text>
</comment>
<evidence type="ECO:0000313" key="1">
    <source>
        <dbReference type="EMBL" id="OSQ39532.1"/>
    </source>
</evidence>
<protein>
    <submittedName>
        <fullName evidence="1">Uncharacterized protein</fullName>
    </submittedName>
</protein>
<dbReference type="Proteomes" id="UP000193391">
    <property type="component" value="Unassembled WGS sequence"/>
</dbReference>
<keyword evidence="2" id="KW-1185">Reference proteome</keyword>
<organism evidence="1 2">
    <name type="scientific">Thalassospira mesophila</name>
    <dbReference type="NCBI Taxonomy" id="1293891"/>
    <lineage>
        <taxon>Bacteria</taxon>
        <taxon>Pseudomonadati</taxon>
        <taxon>Pseudomonadota</taxon>
        <taxon>Alphaproteobacteria</taxon>
        <taxon>Rhodospirillales</taxon>
        <taxon>Thalassospiraceae</taxon>
        <taxon>Thalassospira</taxon>
    </lineage>
</organism>
<reference evidence="1 2" key="1">
    <citation type="submission" date="2014-03" db="EMBL/GenBank/DDBJ databases">
        <title>The draft genome sequence of Thalassospira mesophila JCM 18969.</title>
        <authorList>
            <person name="Lai Q."/>
            <person name="Shao Z."/>
        </authorList>
    </citation>
    <scope>NUCLEOTIDE SEQUENCE [LARGE SCALE GENOMIC DNA]</scope>
    <source>
        <strain evidence="1 2">JCM 18969</strain>
    </source>
</reference>
<dbReference type="SUPFAM" id="SSF56281">
    <property type="entry name" value="Metallo-hydrolase/oxidoreductase"/>
    <property type="match status" value="1"/>
</dbReference>
<evidence type="ECO:0000313" key="2">
    <source>
        <dbReference type="Proteomes" id="UP000193391"/>
    </source>
</evidence>
<dbReference type="STRING" id="1293891.TMES_05780"/>
<dbReference type="Gene3D" id="3.60.15.10">
    <property type="entry name" value="Ribonuclease Z/Hydroxyacylglutathione hydrolase-like"/>
    <property type="match status" value="1"/>
</dbReference>
<dbReference type="RefSeq" id="WP_085580398.1">
    <property type="nucleotide sequence ID" value="NZ_JFKA01000002.1"/>
</dbReference>
<gene>
    <name evidence="1" type="ORF">TMES_05780</name>
</gene>
<dbReference type="GO" id="GO:0016787">
    <property type="term" value="F:hydrolase activity"/>
    <property type="evidence" value="ECO:0007669"/>
    <property type="project" value="UniProtKB-KW"/>
</dbReference>
<dbReference type="AlphaFoldDB" id="A0A1Y2L3X6"/>
<name>A0A1Y2L3X6_9PROT</name>
<sequence length="259" mass="29284">MKLTFAGTGSAFCTAADNFQSNMILETSNTETGQLARLLIDCGTDARHALHRLGLWPKDFEAIYVSHLHSDHIGGLEWIALSNYFIFHRHRIDLYVVNELIDPLWEHSLRGGLEVSDHGNSTLETYFNVKPLQPEGSFNWHDVNLEVLPVDHIVAKNGKMQSFALFGTTNSTRFFITTDAIFNPDAHMAYYRKADVIYQDCELGPRWSGVHAHYDQLKTLPDDIKAKMWLYHYPAYAKPDAVADGFCGFVTPGQSFDLA</sequence>
<dbReference type="Pfam" id="PF23023">
    <property type="entry name" value="Anti-Pycsar_Apyc1"/>
    <property type="match status" value="1"/>
</dbReference>
<dbReference type="GO" id="GO:0046872">
    <property type="term" value="F:metal ion binding"/>
    <property type="evidence" value="ECO:0007669"/>
    <property type="project" value="UniProtKB-KW"/>
</dbReference>
<accession>A0A1Y2L3X6</accession>
<proteinExistence type="predicted"/>
<dbReference type="OrthoDB" id="9800940at2"/>
<dbReference type="EMBL" id="JFKA01000002">
    <property type="protein sequence ID" value="OSQ39532.1"/>
    <property type="molecule type" value="Genomic_DNA"/>
</dbReference>